<organism evidence="6 7">
    <name type="scientific">Streptococcus phocae</name>
    <dbReference type="NCBI Taxonomy" id="119224"/>
    <lineage>
        <taxon>Bacteria</taxon>
        <taxon>Bacillati</taxon>
        <taxon>Bacillota</taxon>
        <taxon>Bacilli</taxon>
        <taxon>Lactobacillales</taxon>
        <taxon>Streptococcaceae</taxon>
        <taxon>Streptococcus</taxon>
    </lineage>
</organism>
<evidence type="ECO:0000256" key="2">
    <source>
        <dbReference type="ARBA" id="ARBA00023015"/>
    </source>
</evidence>
<evidence type="ECO:0000256" key="1">
    <source>
        <dbReference type="ARBA" id="ARBA00010466"/>
    </source>
</evidence>
<keyword evidence="4" id="KW-0804">Transcription</keyword>
<dbReference type="SUPFAM" id="SSF100950">
    <property type="entry name" value="NagB/RpiA/CoA transferase-like"/>
    <property type="match status" value="1"/>
</dbReference>
<dbReference type="InterPro" id="IPR007324">
    <property type="entry name" value="Sugar-bd_dom_put"/>
</dbReference>
<dbReference type="Proteomes" id="UP000049578">
    <property type="component" value="Unassembled WGS sequence"/>
</dbReference>
<dbReference type="Gene3D" id="3.40.50.1360">
    <property type="match status" value="1"/>
</dbReference>
<keyword evidence="7" id="KW-1185">Reference proteome</keyword>
<name>A0A0P6S1M9_9STRE</name>
<keyword evidence="2" id="KW-0805">Transcription regulation</keyword>
<dbReference type="PANTHER" id="PTHR34294:SF1">
    <property type="entry name" value="TRANSCRIPTIONAL REGULATOR LSRR"/>
    <property type="match status" value="1"/>
</dbReference>
<comment type="caution">
    <text evidence="6">The sequence shown here is derived from an EMBL/GenBank/DDBJ whole genome shotgun (WGS) entry which is preliminary data.</text>
</comment>
<protein>
    <submittedName>
        <fullName evidence="6">DeoR faimly transcriptional regulator</fullName>
    </submittedName>
</protein>
<dbReference type="PATRIC" id="fig|119224.3.peg.469"/>
<evidence type="ECO:0000313" key="6">
    <source>
        <dbReference type="EMBL" id="KPJ22385.1"/>
    </source>
</evidence>
<evidence type="ECO:0000256" key="3">
    <source>
        <dbReference type="ARBA" id="ARBA00023125"/>
    </source>
</evidence>
<dbReference type="InterPro" id="IPR051054">
    <property type="entry name" value="SorC_transcr_regulators"/>
</dbReference>
<keyword evidence="3" id="KW-0238">DNA-binding</keyword>
<dbReference type="GO" id="GO:0003677">
    <property type="term" value="F:DNA binding"/>
    <property type="evidence" value="ECO:0007669"/>
    <property type="project" value="UniProtKB-KW"/>
</dbReference>
<dbReference type="STRING" id="119224.AKK44_04670"/>
<sequence>MKEDRHRLLAKIAYLHYIEGKSQTTIAKELDIYRTTVCRMLATAREQGLVRIEIATADSHLFALEERVKNRYGLNKIDLVSHPADASSREIREALATTAAAILRSRVKEGDNIGLSWGATLSAIVDKLDAKVVKDSLICPLAGGPSHLNAKYHVNTLVYRLARVFHSQGAFINATVLQNDATEAQSILTSKPFESISACWQELDMALIGIGGEPAQTADSQWRDLLSSEDISQLQVEGAVGEICCRFFDQTGNPVHQNLQNRTIAISLDQLSRVPETIAVAAGKSKAKAILAALKAGFISHLITDEATIEAVLALDVD</sequence>
<gene>
    <name evidence="6" type="ORF">AKK44_04670</name>
</gene>
<proteinExistence type="inferred from homology"/>
<accession>A0A0P6S1M9</accession>
<dbReference type="GO" id="GO:0030246">
    <property type="term" value="F:carbohydrate binding"/>
    <property type="evidence" value="ECO:0007669"/>
    <property type="project" value="InterPro"/>
</dbReference>
<dbReference type="PANTHER" id="PTHR34294">
    <property type="entry name" value="TRANSCRIPTIONAL REGULATOR-RELATED"/>
    <property type="match status" value="1"/>
</dbReference>
<evidence type="ECO:0000259" key="5">
    <source>
        <dbReference type="Pfam" id="PF04198"/>
    </source>
</evidence>
<evidence type="ECO:0000313" key="7">
    <source>
        <dbReference type="Proteomes" id="UP000049578"/>
    </source>
</evidence>
<feature type="domain" description="Sugar-binding" evidence="5">
    <location>
        <begin position="60"/>
        <end position="314"/>
    </location>
</feature>
<evidence type="ECO:0000256" key="4">
    <source>
        <dbReference type="ARBA" id="ARBA00023163"/>
    </source>
</evidence>
<dbReference type="Gene3D" id="1.10.10.60">
    <property type="entry name" value="Homeodomain-like"/>
    <property type="match status" value="1"/>
</dbReference>
<dbReference type="EMBL" id="LHQM01000015">
    <property type="protein sequence ID" value="KPJ22385.1"/>
    <property type="molecule type" value="Genomic_DNA"/>
</dbReference>
<dbReference type="InterPro" id="IPR037171">
    <property type="entry name" value="NagB/RpiA_transferase-like"/>
</dbReference>
<reference evidence="6 7" key="1">
    <citation type="submission" date="2015-08" db="EMBL/GenBank/DDBJ databases">
        <title>Genome sequence of Streptococcus phocae subsp. phocae ATCC 51973T isolated from liver specimen obtained from seal.</title>
        <authorList>
            <person name="Avendano-Herrera R."/>
        </authorList>
    </citation>
    <scope>NUCLEOTIDE SEQUENCE [LARGE SCALE GENOMIC DNA]</scope>
    <source>
        <strain evidence="6 7">ATCC 51973</strain>
    </source>
</reference>
<comment type="similarity">
    <text evidence="1">Belongs to the SorC transcriptional regulatory family.</text>
</comment>
<dbReference type="AlphaFoldDB" id="A0A0P6S1M9"/>
<dbReference type="Pfam" id="PF04198">
    <property type="entry name" value="Sugar-bind"/>
    <property type="match status" value="1"/>
</dbReference>
<dbReference type="RefSeq" id="WP_054278724.1">
    <property type="nucleotide sequence ID" value="NZ_LHQM01000015.1"/>
</dbReference>